<evidence type="ECO:0000313" key="6">
    <source>
        <dbReference type="Proteomes" id="UP001396646"/>
    </source>
</evidence>
<comment type="similarity">
    <text evidence="1">Belongs to the glycosyltransferase 2 family.</text>
</comment>
<dbReference type="Gene3D" id="3.90.550.10">
    <property type="entry name" value="Spore Coat Polysaccharide Biosynthesis Protein SpsA, Chain A"/>
    <property type="match status" value="1"/>
</dbReference>
<sequence>MLSIIIPAYNEGHHICNNLLQINEELRSFCNSFEIIFVNDGSSDNTLEEAKRAAEQAGNIRIVSYAKNEGKGHAIVEGYKAASKGLISVLDADLDIHPKQIKPLMEKAAETGADFVIQSKRHPDSIVNGFPVKRRFLSRSYNMVIKTLFDLPVSDTQVGVKLYNKDVVDTMIPKLSVKRYAADVEQLVIAHKHGFKIEECPVHIDFDPSGDRMKFSDILSIAKDTASIYYKLNFIGYYHPDNKKAAAQYPIEEKLVGERL</sequence>
<feature type="domain" description="Glycosyltransferase 2-like" evidence="4">
    <location>
        <begin position="3"/>
        <end position="169"/>
    </location>
</feature>
<dbReference type="EMBL" id="JBCAUS010000002">
    <property type="protein sequence ID" value="MEL4304545.1"/>
    <property type="molecule type" value="Genomic_DNA"/>
</dbReference>
<dbReference type="RefSeq" id="WP_342126267.1">
    <property type="nucleotide sequence ID" value="NZ_JBCAUS010000002.1"/>
</dbReference>
<evidence type="ECO:0000313" key="5">
    <source>
        <dbReference type="EMBL" id="MEL4304545.1"/>
    </source>
</evidence>
<dbReference type="InterPro" id="IPR039528">
    <property type="entry name" value="DPM1-like"/>
</dbReference>
<keyword evidence="2 5" id="KW-0328">Glycosyltransferase</keyword>
<evidence type="ECO:0000259" key="4">
    <source>
        <dbReference type="Pfam" id="PF00535"/>
    </source>
</evidence>
<organism evidence="5 6">
    <name type="scientific">Methanococcoides cohabitans</name>
    <dbReference type="NCBI Taxonomy" id="3136559"/>
    <lineage>
        <taxon>Archaea</taxon>
        <taxon>Methanobacteriati</taxon>
        <taxon>Methanobacteriota</taxon>
        <taxon>Stenosarchaea group</taxon>
        <taxon>Methanomicrobia</taxon>
        <taxon>Methanosarcinales</taxon>
        <taxon>Methanosarcinaceae</taxon>
        <taxon>Methanococcoides</taxon>
    </lineage>
</organism>
<name>A0ABU9KQ80_9EURY</name>
<gene>
    <name evidence="5" type="ORF">WOA13_01655</name>
</gene>
<dbReference type="SUPFAM" id="SSF53448">
    <property type="entry name" value="Nucleotide-diphospho-sugar transferases"/>
    <property type="match status" value="1"/>
</dbReference>
<keyword evidence="6" id="KW-1185">Reference proteome</keyword>
<dbReference type="PANTHER" id="PTHR43398:SF1">
    <property type="entry name" value="DOLICHOL-PHOSPHATE MANNOSYLTRANSFERASE SUBUNIT 1"/>
    <property type="match status" value="1"/>
</dbReference>
<evidence type="ECO:0000256" key="1">
    <source>
        <dbReference type="ARBA" id="ARBA00006739"/>
    </source>
</evidence>
<dbReference type="PANTHER" id="PTHR43398">
    <property type="entry name" value="DOLICHOL-PHOSPHATE MANNOSYLTRANSFERASE SUBUNIT 1"/>
    <property type="match status" value="1"/>
</dbReference>
<dbReference type="EC" id="2.4.-.-" evidence="5"/>
<dbReference type="InterPro" id="IPR001173">
    <property type="entry name" value="Glyco_trans_2-like"/>
</dbReference>
<protein>
    <submittedName>
        <fullName evidence="5">Glycosyltransferase</fullName>
        <ecNumber evidence="5">2.4.-.-</ecNumber>
    </submittedName>
</protein>
<reference evidence="5 6" key="1">
    <citation type="submission" date="2024-04" db="EMBL/GenBank/DDBJ databases">
        <title>Methanococcoides sp. LMO-2.</title>
        <authorList>
            <person name="Liang L."/>
        </authorList>
    </citation>
    <scope>NUCLEOTIDE SEQUENCE [LARGE SCALE GENOMIC DNA]</scope>
    <source>
        <strain evidence="5 6">LMO-2</strain>
    </source>
</reference>
<keyword evidence="3 5" id="KW-0808">Transferase</keyword>
<accession>A0ABU9KQ80</accession>
<proteinExistence type="inferred from homology"/>
<dbReference type="InterPro" id="IPR029044">
    <property type="entry name" value="Nucleotide-diphossugar_trans"/>
</dbReference>
<comment type="caution">
    <text evidence="5">The sequence shown here is derived from an EMBL/GenBank/DDBJ whole genome shotgun (WGS) entry which is preliminary data.</text>
</comment>
<dbReference type="GO" id="GO:0016757">
    <property type="term" value="F:glycosyltransferase activity"/>
    <property type="evidence" value="ECO:0007669"/>
    <property type="project" value="UniProtKB-KW"/>
</dbReference>
<evidence type="ECO:0000256" key="2">
    <source>
        <dbReference type="ARBA" id="ARBA00022676"/>
    </source>
</evidence>
<dbReference type="Pfam" id="PF00535">
    <property type="entry name" value="Glycos_transf_2"/>
    <property type="match status" value="1"/>
</dbReference>
<dbReference type="Proteomes" id="UP001396646">
    <property type="component" value="Unassembled WGS sequence"/>
</dbReference>
<evidence type="ECO:0000256" key="3">
    <source>
        <dbReference type="ARBA" id="ARBA00022679"/>
    </source>
</evidence>